<dbReference type="SUPFAM" id="SSF53448">
    <property type="entry name" value="Nucleotide-diphospho-sugar transferases"/>
    <property type="match status" value="1"/>
</dbReference>
<dbReference type="Gene3D" id="3.90.550.10">
    <property type="entry name" value="Spore Coat Polysaccharide Biosynthesis Protein SpsA, Chain A"/>
    <property type="match status" value="2"/>
</dbReference>
<protein>
    <recommendedName>
        <fullName evidence="7">Nucleotide-diphospho-sugar transferase</fullName>
    </recommendedName>
</protein>
<dbReference type="GO" id="GO:0005794">
    <property type="term" value="C:Golgi apparatus"/>
    <property type="evidence" value="ECO:0007669"/>
    <property type="project" value="TreeGrafter"/>
</dbReference>
<evidence type="ECO:0000256" key="2">
    <source>
        <dbReference type="ARBA" id="ARBA00022676"/>
    </source>
</evidence>
<evidence type="ECO:0000256" key="4">
    <source>
        <dbReference type="PIRSR" id="PIRSR018153-1"/>
    </source>
</evidence>
<dbReference type="GO" id="GO:0000026">
    <property type="term" value="F:alpha-1,2-mannosyltransferase activity"/>
    <property type="evidence" value="ECO:0007669"/>
    <property type="project" value="TreeGrafter"/>
</dbReference>
<comment type="similarity">
    <text evidence="1">Belongs to the glycosyltransferase 15 family.</text>
</comment>
<gene>
    <name evidence="5" type="ORF">AWRI4233_LOCUS6247</name>
</gene>
<feature type="active site" description="Nucleophile" evidence="4">
    <location>
        <position position="310"/>
    </location>
</feature>
<keyword evidence="2" id="KW-0328">Glycosyltransferase</keyword>
<evidence type="ECO:0008006" key="7">
    <source>
        <dbReference type="Google" id="ProtNLM"/>
    </source>
</evidence>
<organism evidence="5 6">
    <name type="scientific">Aureobasidium mustum</name>
    <dbReference type="NCBI Taxonomy" id="2773714"/>
    <lineage>
        <taxon>Eukaryota</taxon>
        <taxon>Fungi</taxon>
        <taxon>Dikarya</taxon>
        <taxon>Ascomycota</taxon>
        <taxon>Pezizomycotina</taxon>
        <taxon>Dothideomycetes</taxon>
        <taxon>Dothideomycetidae</taxon>
        <taxon>Dothideales</taxon>
        <taxon>Saccotheciaceae</taxon>
        <taxon>Aureobasidium</taxon>
    </lineage>
</organism>
<dbReference type="GO" id="GO:0000032">
    <property type="term" value="P:cell wall mannoprotein biosynthetic process"/>
    <property type="evidence" value="ECO:0007669"/>
    <property type="project" value="TreeGrafter"/>
</dbReference>
<evidence type="ECO:0000313" key="6">
    <source>
        <dbReference type="Proteomes" id="UP000714618"/>
    </source>
</evidence>
<keyword evidence="6" id="KW-1185">Reference proteome</keyword>
<dbReference type="Pfam" id="PF01793">
    <property type="entry name" value="Glyco_transf_15"/>
    <property type="match status" value="1"/>
</dbReference>
<sequence>MRLPSCSVNGTVKRYALAICLVFLLEIWFHLSSLSTKQPQIHVNKTPLTSCRTNGHSLDDDALAPRQNATILMLARNDDLEEAVDALSSFESQFNHRYHYPVVFLNDEQWTDEFMQGVSSIVSGQTIFDTISPELWGYPDHVDQDAARAHIKEQGDRGIVHAGQESYHHMCRFYSMSDIPSQAHDGPTNNASGKFYDHPAIQSYKWYWRIEPGISFDCPINFDPFAYMSREKKRYAYVIALQEVGSTVRSLYRVVSDYKDRLNIIPSRYWDALVDPSWAPFPIRWLLRLAPYRDINGDEWNLCHFWNNFEIADLDFFREEGYRHMMEHLDELGGFYYERWGDASVRSFAATLLLKPEEIHYFGDDICYCHGDFCSPGTNLLDTQTSCPLEKPLEEKDWKGSYNQMCHEKFRKAHVL</sequence>
<evidence type="ECO:0000256" key="1">
    <source>
        <dbReference type="ARBA" id="ARBA00007677"/>
    </source>
</evidence>
<dbReference type="InterPro" id="IPR002685">
    <property type="entry name" value="Glyco_trans_15"/>
</dbReference>
<dbReference type="PANTHER" id="PTHR31121">
    <property type="entry name" value="ALPHA-1,2 MANNOSYLTRANSFERASE KTR1"/>
    <property type="match status" value="1"/>
</dbReference>
<evidence type="ECO:0000313" key="5">
    <source>
        <dbReference type="EMBL" id="CAD0097423.1"/>
    </source>
</evidence>
<accession>A0A9N8K6C5</accession>
<dbReference type="EMBL" id="CAIJEO010000008">
    <property type="protein sequence ID" value="CAD0097423.1"/>
    <property type="molecule type" value="Genomic_DNA"/>
</dbReference>
<dbReference type="GO" id="GO:0006487">
    <property type="term" value="P:protein N-linked glycosylation"/>
    <property type="evidence" value="ECO:0007669"/>
    <property type="project" value="TreeGrafter"/>
</dbReference>
<dbReference type="AlphaFoldDB" id="A0A9N8K6C5"/>
<name>A0A9N8K6C5_9PEZI</name>
<dbReference type="OrthoDB" id="439943at2759"/>
<dbReference type="Proteomes" id="UP000714618">
    <property type="component" value="Unassembled WGS sequence"/>
</dbReference>
<keyword evidence="3" id="KW-0808">Transferase</keyword>
<dbReference type="GO" id="GO:0016020">
    <property type="term" value="C:membrane"/>
    <property type="evidence" value="ECO:0007669"/>
    <property type="project" value="InterPro"/>
</dbReference>
<dbReference type="PANTHER" id="PTHR31121:SF2">
    <property type="entry name" value="MANNOSYLTRANSFERASE KTR5-RELATED"/>
    <property type="match status" value="1"/>
</dbReference>
<dbReference type="InterPro" id="IPR029044">
    <property type="entry name" value="Nucleotide-diphossugar_trans"/>
</dbReference>
<reference evidence="5" key="1">
    <citation type="submission" date="2020-06" db="EMBL/GenBank/DDBJ databases">
        <authorList>
            <person name="Onetto C."/>
        </authorList>
    </citation>
    <scope>NUCLEOTIDE SEQUENCE</scope>
</reference>
<comment type="caution">
    <text evidence="5">The sequence shown here is derived from an EMBL/GenBank/DDBJ whole genome shotgun (WGS) entry which is preliminary data.</text>
</comment>
<evidence type="ECO:0000256" key="3">
    <source>
        <dbReference type="ARBA" id="ARBA00022679"/>
    </source>
</evidence>
<proteinExistence type="inferred from homology"/>
<dbReference type="PIRSF" id="PIRSF018153">
    <property type="entry name" value="Glyco_trans_15"/>
    <property type="match status" value="1"/>
</dbReference>